<keyword evidence="3" id="KW-1185">Reference proteome</keyword>
<organism evidence="2 3">
    <name type="scientific">Ciona savignyi</name>
    <name type="common">Pacific transparent sea squirt</name>
    <dbReference type="NCBI Taxonomy" id="51511"/>
    <lineage>
        <taxon>Eukaryota</taxon>
        <taxon>Metazoa</taxon>
        <taxon>Chordata</taxon>
        <taxon>Tunicata</taxon>
        <taxon>Ascidiacea</taxon>
        <taxon>Phlebobranchia</taxon>
        <taxon>Cionidae</taxon>
        <taxon>Ciona</taxon>
    </lineage>
</organism>
<reference evidence="2" key="2">
    <citation type="submission" date="2025-08" db="UniProtKB">
        <authorList>
            <consortium name="Ensembl"/>
        </authorList>
    </citation>
    <scope>IDENTIFICATION</scope>
</reference>
<sequence>MFESNFYSVLLLVLLSTLVFARENLVSEFAKSHVRNVRSIVVEEDTSSVNKRDANSACVPPLNFIQKLTPGRTQHTFSNDNNPSISLTWSGTNGVMLALTTITNLFLAQSSRLYRSTDRGKTFSDISSQLSGGYIRKTSGMQVNPSDTAMVILFGYDTPYSTSHTTIYTTNNGWENHSQRLCFHLKLTPPVSNSTHSHKKRTDCLQRQ</sequence>
<keyword evidence="1" id="KW-0732">Signal</keyword>
<evidence type="ECO:0000256" key="1">
    <source>
        <dbReference type="SAM" id="SignalP"/>
    </source>
</evidence>
<dbReference type="AlphaFoldDB" id="H2YE24"/>
<accession>H2YE24</accession>
<protein>
    <recommendedName>
        <fullName evidence="4">Sortilin N-terminal domain-containing protein</fullName>
    </recommendedName>
</protein>
<proteinExistence type="predicted"/>
<reference evidence="3" key="1">
    <citation type="submission" date="2003-08" db="EMBL/GenBank/DDBJ databases">
        <authorList>
            <person name="Birren B."/>
            <person name="Nusbaum C."/>
            <person name="Abebe A."/>
            <person name="Abouelleil A."/>
            <person name="Adekoya E."/>
            <person name="Ait-zahra M."/>
            <person name="Allen N."/>
            <person name="Allen T."/>
            <person name="An P."/>
            <person name="Anderson M."/>
            <person name="Anderson S."/>
            <person name="Arachchi H."/>
            <person name="Armbruster J."/>
            <person name="Bachantsang P."/>
            <person name="Baldwin J."/>
            <person name="Barry A."/>
            <person name="Bayul T."/>
            <person name="Blitshsteyn B."/>
            <person name="Bloom T."/>
            <person name="Blye J."/>
            <person name="Boguslavskiy L."/>
            <person name="Borowsky M."/>
            <person name="Boukhgalter B."/>
            <person name="Brunache A."/>
            <person name="Butler J."/>
            <person name="Calixte N."/>
            <person name="Calvo S."/>
            <person name="Camarata J."/>
            <person name="Campo K."/>
            <person name="Chang J."/>
            <person name="Cheshatsang Y."/>
            <person name="Citroen M."/>
            <person name="Collymore A."/>
            <person name="Considine T."/>
            <person name="Cook A."/>
            <person name="Cooke P."/>
            <person name="Corum B."/>
            <person name="Cuomo C."/>
            <person name="David R."/>
            <person name="Dawoe T."/>
            <person name="Degray S."/>
            <person name="Dodge S."/>
            <person name="Dooley K."/>
            <person name="Dorje P."/>
            <person name="Dorjee K."/>
            <person name="Dorris L."/>
            <person name="Duffey N."/>
            <person name="Dupes A."/>
            <person name="Elkins T."/>
            <person name="Engels R."/>
            <person name="Erickson J."/>
            <person name="Farina A."/>
            <person name="Faro S."/>
            <person name="Ferreira P."/>
            <person name="Fischer H."/>
            <person name="Fitzgerald M."/>
            <person name="Foley K."/>
            <person name="Gage D."/>
            <person name="Galagan J."/>
            <person name="Gearin G."/>
            <person name="Gnerre S."/>
            <person name="Gnirke A."/>
            <person name="Goyette A."/>
            <person name="Graham J."/>
            <person name="Grandbois E."/>
            <person name="Gyaltsen K."/>
            <person name="Hafez N."/>
            <person name="Hagopian D."/>
            <person name="Hagos B."/>
            <person name="Hall J."/>
            <person name="Hatcher B."/>
            <person name="Heller A."/>
            <person name="Higgins H."/>
            <person name="Honan T."/>
            <person name="Horn A."/>
            <person name="Houde N."/>
            <person name="Hughes L."/>
            <person name="Hulme W."/>
            <person name="Husby E."/>
            <person name="Iliev I."/>
            <person name="Jaffe D."/>
            <person name="Jones C."/>
            <person name="Kamal M."/>
            <person name="Kamat A."/>
            <person name="Kamvysselis M."/>
            <person name="Karlsson E."/>
            <person name="Kells C."/>
            <person name="Kieu A."/>
            <person name="Kisner P."/>
            <person name="Kodira C."/>
            <person name="Kulbokas E."/>
            <person name="Labutti K."/>
            <person name="Lama D."/>
            <person name="Landers T."/>
            <person name="Leger J."/>
            <person name="Levine S."/>
            <person name="Lewis D."/>
            <person name="Lewis T."/>
            <person name="Lindblad-toh K."/>
            <person name="Liu X."/>
            <person name="Lokyitsang T."/>
            <person name="Lokyitsang Y."/>
            <person name="Lucien O."/>
            <person name="Lui A."/>
            <person name="Ma L.J."/>
            <person name="Mabbitt R."/>
            <person name="Macdonald J."/>
            <person name="Maclean C."/>
            <person name="Major J."/>
            <person name="Manning J."/>
            <person name="Marabella R."/>
            <person name="Maru K."/>
            <person name="Matthews C."/>
            <person name="Mauceli E."/>
            <person name="Mccarthy M."/>
            <person name="Mcdonough S."/>
            <person name="Mcghee T."/>
            <person name="Meldrim J."/>
            <person name="Meneus L."/>
            <person name="Mesirov J."/>
            <person name="Mihalev A."/>
            <person name="Mihova T."/>
            <person name="Mikkelsen T."/>
            <person name="Mlenga V."/>
            <person name="Moru K."/>
            <person name="Mozes J."/>
            <person name="Mulrain L."/>
            <person name="Munson G."/>
            <person name="Naylor J."/>
            <person name="Newes C."/>
            <person name="Nguyen C."/>
            <person name="Nguyen N."/>
            <person name="Nguyen T."/>
            <person name="Nicol R."/>
            <person name="Nielsen C."/>
            <person name="Nizzari M."/>
            <person name="Norbu C."/>
            <person name="Norbu N."/>
            <person name="O'donnell P."/>
            <person name="Okoawo O."/>
            <person name="O'leary S."/>
            <person name="Omotosho B."/>
            <person name="O'neill K."/>
            <person name="Osman S."/>
            <person name="Parker S."/>
            <person name="Perrin D."/>
            <person name="Phunkhang P."/>
            <person name="Piqani B."/>
            <person name="Purcell S."/>
            <person name="Rachupka T."/>
            <person name="Ramasamy U."/>
            <person name="Rameau R."/>
            <person name="Ray V."/>
            <person name="Raymond C."/>
            <person name="Retta R."/>
            <person name="Richardson S."/>
            <person name="Rise C."/>
            <person name="Rodriguez J."/>
            <person name="Rogers J."/>
            <person name="Rogov P."/>
            <person name="Rutman M."/>
            <person name="Schupbach R."/>
            <person name="Seaman C."/>
            <person name="Settipalli S."/>
            <person name="Sharpe T."/>
            <person name="Sheridan J."/>
            <person name="Sherpa N."/>
            <person name="Shi J."/>
            <person name="Smirnov S."/>
            <person name="Smith C."/>
            <person name="Sougnez C."/>
            <person name="Spencer B."/>
            <person name="Stalker J."/>
            <person name="Stange-thomann N."/>
            <person name="Stavropoulos S."/>
            <person name="Stetson K."/>
            <person name="Stone C."/>
            <person name="Stone S."/>
            <person name="Stubbs M."/>
            <person name="Talamas J."/>
            <person name="Tchuinga P."/>
            <person name="Tenzing P."/>
            <person name="Tesfaye S."/>
            <person name="Theodore J."/>
            <person name="Thoulutsang Y."/>
            <person name="Topham K."/>
            <person name="Towey S."/>
            <person name="Tsamla T."/>
            <person name="Tsomo N."/>
            <person name="Vallee D."/>
            <person name="Vassiliev H."/>
            <person name="Venkataraman V."/>
            <person name="Vinson J."/>
            <person name="Vo A."/>
            <person name="Wade C."/>
            <person name="Wang S."/>
            <person name="Wangchuk T."/>
            <person name="Wangdi T."/>
            <person name="Whittaker C."/>
            <person name="Wilkinson J."/>
            <person name="Wu Y."/>
            <person name="Wyman D."/>
            <person name="Yadav S."/>
            <person name="Yang S."/>
            <person name="Yang X."/>
            <person name="Yeager S."/>
            <person name="Yee E."/>
            <person name="Young G."/>
            <person name="Zainoun J."/>
            <person name="Zembeck L."/>
            <person name="Zimmer A."/>
            <person name="Zody M."/>
            <person name="Lander E."/>
        </authorList>
    </citation>
    <scope>NUCLEOTIDE SEQUENCE [LARGE SCALE GENOMIC DNA]</scope>
</reference>
<dbReference type="InterPro" id="IPR015943">
    <property type="entry name" value="WD40/YVTN_repeat-like_dom_sf"/>
</dbReference>
<feature type="chain" id="PRO_5003578537" description="Sortilin N-terminal domain-containing protein" evidence="1">
    <location>
        <begin position="22"/>
        <end position="208"/>
    </location>
</feature>
<dbReference type="Gene3D" id="2.130.10.10">
    <property type="entry name" value="YVTN repeat-like/Quinoprotein amine dehydrogenase"/>
    <property type="match status" value="1"/>
</dbReference>
<dbReference type="SUPFAM" id="SSF110296">
    <property type="entry name" value="Oligoxyloglucan reducing end-specific cellobiohydrolase"/>
    <property type="match status" value="1"/>
</dbReference>
<reference evidence="2" key="3">
    <citation type="submission" date="2025-09" db="UniProtKB">
        <authorList>
            <consortium name="Ensembl"/>
        </authorList>
    </citation>
    <scope>IDENTIFICATION</scope>
</reference>
<evidence type="ECO:0000313" key="3">
    <source>
        <dbReference type="Proteomes" id="UP000007875"/>
    </source>
</evidence>
<feature type="signal peptide" evidence="1">
    <location>
        <begin position="1"/>
        <end position="21"/>
    </location>
</feature>
<evidence type="ECO:0000313" key="2">
    <source>
        <dbReference type="Ensembl" id="ENSCSAVP00000003572.1"/>
    </source>
</evidence>
<dbReference type="InParanoid" id="H2YE24"/>
<dbReference type="eggNOG" id="KOG3511">
    <property type="taxonomic scope" value="Eukaryota"/>
</dbReference>
<dbReference type="STRING" id="51511.ENSCSAVP00000003572"/>
<dbReference type="OMA" id="NSACVPP"/>
<dbReference type="HOGENOM" id="CLU_1163374_0_0_1"/>
<name>H2YE24_CIOSA</name>
<dbReference type="Proteomes" id="UP000007875">
    <property type="component" value="Unassembled WGS sequence"/>
</dbReference>
<evidence type="ECO:0008006" key="4">
    <source>
        <dbReference type="Google" id="ProtNLM"/>
    </source>
</evidence>
<dbReference type="Ensembl" id="ENSCSAVT00000003627.1">
    <property type="protein sequence ID" value="ENSCSAVP00000003572.1"/>
    <property type="gene ID" value="ENSCSAVG00000002123.1"/>
</dbReference>